<protein>
    <submittedName>
        <fullName evidence="9">Sugar transferase</fullName>
    </submittedName>
</protein>
<keyword evidence="6 7" id="KW-0472">Membrane</keyword>
<reference evidence="9" key="2">
    <citation type="submission" date="2021-04" db="EMBL/GenBank/DDBJ databases">
        <authorList>
            <person name="Gilroy R."/>
        </authorList>
    </citation>
    <scope>NUCLEOTIDE SEQUENCE</scope>
    <source>
        <strain evidence="9">CHK180-15479</strain>
    </source>
</reference>
<evidence type="ECO:0000256" key="7">
    <source>
        <dbReference type="SAM" id="Phobius"/>
    </source>
</evidence>
<evidence type="ECO:0000256" key="4">
    <source>
        <dbReference type="ARBA" id="ARBA00022692"/>
    </source>
</evidence>
<feature type="domain" description="Bacterial sugar transferase" evidence="8">
    <location>
        <begin position="277"/>
        <end position="474"/>
    </location>
</feature>
<dbReference type="PANTHER" id="PTHR30576">
    <property type="entry name" value="COLANIC BIOSYNTHESIS UDP-GLUCOSE LIPID CARRIER TRANSFERASE"/>
    <property type="match status" value="1"/>
</dbReference>
<gene>
    <name evidence="9" type="ORF">H9704_12120</name>
</gene>
<dbReference type="GO" id="GO:0016780">
    <property type="term" value="F:phosphotransferase activity, for other substituted phosphate groups"/>
    <property type="evidence" value="ECO:0007669"/>
    <property type="project" value="TreeGrafter"/>
</dbReference>
<dbReference type="PANTHER" id="PTHR30576:SF10">
    <property type="entry name" value="SLL5057 PROTEIN"/>
    <property type="match status" value="1"/>
</dbReference>
<dbReference type="NCBIfam" id="TIGR03025">
    <property type="entry name" value="EPS_sugtrans"/>
    <property type="match status" value="1"/>
</dbReference>
<comment type="similarity">
    <text evidence="2">Belongs to the bacterial sugar transferase family.</text>
</comment>
<evidence type="ECO:0000256" key="3">
    <source>
        <dbReference type="ARBA" id="ARBA00022679"/>
    </source>
</evidence>
<keyword evidence="4 7" id="KW-0812">Transmembrane</keyword>
<dbReference type="InterPro" id="IPR017475">
    <property type="entry name" value="EPS_sugar_tfrase"/>
</dbReference>
<keyword evidence="3 9" id="KW-0808">Transferase</keyword>
<evidence type="ECO:0000256" key="5">
    <source>
        <dbReference type="ARBA" id="ARBA00022989"/>
    </source>
</evidence>
<proteinExistence type="inferred from homology"/>
<accession>A0A9D2SJ33</accession>
<dbReference type="InterPro" id="IPR003362">
    <property type="entry name" value="Bact_transf"/>
</dbReference>
<feature type="transmembrane region" description="Helical" evidence="7">
    <location>
        <begin position="12"/>
        <end position="33"/>
    </location>
</feature>
<sequence length="480" mass="55317">MYYKSANSWLKHWDFILLDLVMLQMAYILAFGLRNGGRNPYADPVYLRTGIVLCLADICVVFFTEGYRGILRRGYFQEFKAVAFHAAAVICTMLAYLFLTQEGHAFSRLVFIYFTAFSVLLLYTGRISWRMYLLKHKRVYYSKRSVLVMTTSDRVSQVLDTILHNTYNELYIEGVVLLDRDDLVGQQIAGVEVVCTGKKILDYIQNRWIDSVMINVDKNTRLPEAFVRECLQMGLTVHQELDTMFDSVGSQRVERFGGYSVLSTAMRLASSRQIFFKRFMDLCGGIVGCILTAILCVVLGPAIYIASPGPIFFSQIRVGQNGRRFRIYKFRSMYMDAEQRKKELMDKNEMSQFMFKVEADPRIIGSGPDGTRRGLGWFIRKTSLDEFPQFWNVLKGDMSLVGTRPPTVDEWEKYDHHHRGRMAMKPGITGLWQVSGRNEITDFEDVVRLDTEYIQTWSIGLDLRILFKTVWVVVMGVGAK</sequence>
<evidence type="ECO:0000256" key="2">
    <source>
        <dbReference type="ARBA" id="ARBA00006464"/>
    </source>
</evidence>
<feature type="transmembrane region" description="Helical" evidence="7">
    <location>
        <begin position="105"/>
        <end position="125"/>
    </location>
</feature>
<feature type="transmembrane region" description="Helical" evidence="7">
    <location>
        <begin position="45"/>
        <end position="67"/>
    </location>
</feature>
<keyword evidence="5 7" id="KW-1133">Transmembrane helix</keyword>
<name>A0A9D2SJ33_9FIRM</name>
<reference evidence="9" key="1">
    <citation type="journal article" date="2021" name="PeerJ">
        <title>Extensive microbial diversity within the chicken gut microbiome revealed by metagenomics and culture.</title>
        <authorList>
            <person name="Gilroy R."/>
            <person name="Ravi A."/>
            <person name="Getino M."/>
            <person name="Pursley I."/>
            <person name="Horton D.L."/>
            <person name="Alikhan N.F."/>
            <person name="Baker D."/>
            <person name="Gharbi K."/>
            <person name="Hall N."/>
            <person name="Watson M."/>
            <person name="Adriaenssens E.M."/>
            <person name="Foster-Nyarko E."/>
            <person name="Jarju S."/>
            <person name="Secka A."/>
            <person name="Antonio M."/>
            <person name="Oren A."/>
            <person name="Chaudhuri R.R."/>
            <person name="La Ragione R."/>
            <person name="Hildebrand F."/>
            <person name="Pallen M.J."/>
        </authorList>
    </citation>
    <scope>NUCLEOTIDE SEQUENCE</scope>
    <source>
        <strain evidence="9">CHK180-15479</strain>
    </source>
</reference>
<organism evidence="9 10">
    <name type="scientific">Candidatus Enterocloster excrementipullorum</name>
    <dbReference type="NCBI Taxonomy" id="2838559"/>
    <lineage>
        <taxon>Bacteria</taxon>
        <taxon>Bacillati</taxon>
        <taxon>Bacillota</taxon>
        <taxon>Clostridia</taxon>
        <taxon>Lachnospirales</taxon>
        <taxon>Lachnospiraceae</taxon>
        <taxon>Enterocloster</taxon>
    </lineage>
</organism>
<evidence type="ECO:0000313" key="10">
    <source>
        <dbReference type="Proteomes" id="UP000823910"/>
    </source>
</evidence>
<evidence type="ECO:0000259" key="8">
    <source>
        <dbReference type="Pfam" id="PF02397"/>
    </source>
</evidence>
<comment type="caution">
    <text evidence="9">The sequence shown here is derived from an EMBL/GenBank/DDBJ whole genome shotgun (WGS) entry which is preliminary data.</text>
</comment>
<evidence type="ECO:0000256" key="6">
    <source>
        <dbReference type="ARBA" id="ARBA00023136"/>
    </source>
</evidence>
<dbReference type="Pfam" id="PF02397">
    <property type="entry name" value="Bac_transf"/>
    <property type="match status" value="1"/>
</dbReference>
<dbReference type="Pfam" id="PF13727">
    <property type="entry name" value="CoA_binding_3"/>
    <property type="match status" value="1"/>
</dbReference>
<dbReference type="GO" id="GO:0016020">
    <property type="term" value="C:membrane"/>
    <property type="evidence" value="ECO:0007669"/>
    <property type="project" value="UniProtKB-SubCell"/>
</dbReference>
<comment type="subcellular location">
    <subcellularLocation>
        <location evidence="1">Membrane</location>
        <topology evidence="1">Multi-pass membrane protein</topology>
    </subcellularLocation>
</comment>
<dbReference type="EMBL" id="DWWT01000064">
    <property type="protein sequence ID" value="HJC06878.1"/>
    <property type="molecule type" value="Genomic_DNA"/>
</dbReference>
<feature type="transmembrane region" description="Helical" evidence="7">
    <location>
        <begin position="79"/>
        <end position="99"/>
    </location>
</feature>
<evidence type="ECO:0000256" key="1">
    <source>
        <dbReference type="ARBA" id="ARBA00004141"/>
    </source>
</evidence>
<evidence type="ECO:0000313" key="9">
    <source>
        <dbReference type="EMBL" id="HJC06878.1"/>
    </source>
</evidence>
<feature type="transmembrane region" description="Helical" evidence="7">
    <location>
        <begin position="282"/>
        <end position="306"/>
    </location>
</feature>
<dbReference type="AlphaFoldDB" id="A0A9D2SJ33"/>
<dbReference type="Proteomes" id="UP000823910">
    <property type="component" value="Unassembled WGS sequence"/>
</dbReference>